<evidence type="ECO:0000259" key="3">
    <source>
        <dbReference type="Pfam" id="PF13649"/>
    </source>
</evidence>
<sequence length="271" mass="30299">MDYQNYYEANRRHWDESADIHVKSTTGVYRVDDFKKGADILLPIEARELPDITGKRILHLQCHFGLDTLSLARRGARVTGVDFSPSAIGHARALSEETGVPGTFVECNLYDARDHVDGLFDGVFVSWGAICWLPDIPRWAEIIAEFLKPGGFFYMVEGHPAALALDEVEGRYVPSFDYFQGSEPVAFDEAHTYTGDEDVLENQRGYFWIHPLSRILNSLMAAGLAIEMFNEHDTLCWSLFPSMVDAGEGMLRLPDGVSGFPLSFSLKAVKA</sequence>
<organism evidence="4 5">
    <name type="scientific">Aestuariispira insulae</name>
    <dbReference type="NCBI Taxonomy" id="1461337"/>
    <lineage>
        <taxon>Bacteria</taxon>
        <taxon>Pseudomonadati</taxon>
        <taxon>Pseudomonadota</taxon>
        <taxon>Alphaproteobacteria</taxon>
        <taxon>Rhodospirillales</taxon>
        <taxon>Kiloniellaceae</taxon>
        <taxon>Aestuariispira</taxon>
    </lineage>
</organism>
<dbReference type="PANTHER" id="PTHR43861">
    <property type="entry name" value="TRANS-ACONITATE 2-METHYLTRANSFERASE-RELATED"/>
    <property type="match status" value="1"/>
</dbReference>
<gene>
    <name evidence="4" type="ORF">DFP90_102154</name>
</gene>
<dbReference type="OrthoDB" id="8385759at2"/>
<dbReference type="Pfam" id="PF13649">
    <property type="entry name" value="Methyltransf_25"/>
    <property type="match status" value="1"/>
</dbReference>
<reference evidence="4 5" key="1">
    <citation type="submission" date="2018-07" db="EMBL/GenBank/DDBJ databases">
        <title>Genomic Encyclopedia of Type Strains, Phase III (KMG-III): the genomes of soil and plant-associated and newly described type strains.</title>
        <authorList>
            <person name="Whitman W."/>
        </authorList>
    </citation>
    <scope>NUCLEOTIDE SEQUENCE [LARGE SCALE GENOMIC DNA]</scope>
    <source>
        <strain evidence="4 5">CECT 8488</strain>
    </source>
</reference>
<dbReference type="PANTHER" id="PTHR43861:SF1">
    <property type="entry name" value="TRANS-ACONITATE 2-METHYLTRANSFERASE"/>
    <property type="match status" value="1"/>
</dbReference>
<protein>
    <submittedName>
        <fullName evidence="4">Methyltransferase family protein</fullName>
    </submittedName>
</protein>
<dbReference type="Proteomes" id="UP000256845">
    <property type="component" value="Unassembled WGS sequence"/>
</dbReference>
<keyword evidence="2 4" id="KW-0808">Transferase</keyword>
<dbReference type="CDD" id="cd02440">
    <property type="entry name" value="AdoMet_MTases"/>
    <property type="match status" value="1"/>
</dbReference>
<name>A0A3D9HTC9_9PROT</name>
<dbReference type="RefSeq" id="WP_115935689.1">
    <property type="nucleotide sequence ID" value="NZ_QRDW01000002.1"/>
</dbReference>
<dbReference type="InterPro" id="IPR029063">
    <property type="entry name" value="SAM-dependent_MTases_sf"/>
</dbReference>
<dbReference type="SUPFAM" id="SSF53335">
    <property type="entry name" value="S-adenosyl-L-methionine-dependent methyltransferases"/>
    <property type="match status" value="1"/>
</dbReference>
<dbReference type="AlphaFoldDB" id="A0A3D9HTC9"/>
<evidence type="ECO:0000256" key="1">
    <source>
        <dbReference type="ARBA" id="ARBA00022603"/>
    </source>
</evidence>
<evidence type="ECO:0000313" key="5">
    <source>
        <dbReference type="Proteomes" id="UP000256845"/>
    </source>
</evidence>
<comment type="caution">
    <text evidence="4">The sequence shown here is derived from an EMBL/GenBank/DDBJ whole genome shotgun (WGS) entry which is preliminary data.</text>
</comment>
<accession>A0A3D9HTC9</accession>
<evidence type="ECO:0000313" key="4">
    <source>
        <dbReference type="EMBL" id="RED52136.1"/>
    </source>
</evidence>
<proteinExistence type="predicted"/>
<feature type="domain" description="Methyltransferase" evidence="3">
    <location>
        <begin position="57"/>
        <end position="151"/>
    </location>
</feature>
<dbReference type="InterPro" id="IPR041698">
    <property type="entry name" value="Methyltransf_25"/>
</dbReference>
<dbReference type="EMBL" id="QRDW01000002">
    <property type="protein sequence ID" value="RED52136.1"/>
    <property type="molecule type" value="Genomic_DNA"/>
</dbReference>
<keyword evidence="1 4" id="KW-0489">Methyltransferase</keyword>
<keyword evidence="5" id="KW-1185">Reference proteome</keyword>
<evidence type="ECO:0000256" key="2">
    <source>
        <dbReference type="ARBA" id="ARBA00022679"/>
    </source>
</evidence>
<dbReference type="GO" id="GO:0032259">
    <property type="term" value="P:methylation"/>
    <property type="evidence" value="ECO:0007669"/>
    <property type="project" value="UniProtKB-KW"/>
</dbReference>
<dbReference type="GO" id="GO:0008168">
    <property type="term" value="F:methyltransferase activity"/>
    <property type="evidence" value="ECO:0007669"/>
    <property type="project" value="UniProtKB-KW"/>
</dbReference>
<dbReference type="Gene3D" id="3.40.50.150">
    <property type="entry name" value="Vaccinia Virus protein VP39"/>
    <property type="match status" value="1"/>
</dbReference>